<dbReference type="PANTHER" id="PTHR46825">
    <property type="entry name" value="D-ALANYL-D-ALANINE-CARBOXYPEPTIDASE/ENDOPEPTIDASE AMPH"/>
    <property type="match status" value="1"/>
</dbReference>
<dbReference type="SUPFAM" id="SSF56601">
    <property type="entry name" value="beta-lactamase/transpeptidase-like"/>
    <property type="match status" value="1"/>
</dbReference>
<reference evidence="2" key="2">
    <citation type="submission" date="2022-01" db="EMBL/GenBank/DDBJ databases">
        <title>Collection of gut derived symbiotic bacterial strains cultured from healthy donors.</title>
        <authorList>
            <person name="Lin H."/>
            <person name="Kohout C."/>
            <person name="Waligurski E."/>
            <person name="Pamer E.G."/>
        </authorList>
    </citation>
    <scope>NUCLEOTIDE SEQUENCE</scope>
    <source>
        <strain evidence="2">DFI.1.149</strain>
    </source>
</reference>
<dbReference type="PANTHER" id="PTHR46825:SF9">
    <property type="entry name" value="BETA-LACTAMASE-RELATED DOMAIN-CONTAINING PROTEIN"/>
    <property type="match status" value="1"/>
</dbReference>
<accession>A0A1Y3YPG9</accession>
<comment type="caution">
    <text evidence="4">The sequence shown here is derived from an EMBL/GenBank/DDBJ whole genome shotgun (WGS) entry which is preliminary data.</text>
</comment>
<dbReference type="EMBL" id="QSCO01000004">
    <property type="protein sequence ID" value="RGY08917.1"/>
    <property type="molecule type" value="Genomic_DNA"/>
</dbReference>
<reference evidence="7 8" key="1">
    <citation type="submission" date="2018-08" db="EMBL/GenBank/DDBJ databases">
        <title>A genome reference for cultivated species of the human gut microbiota.</title>
        <authorList>
            <person name="Zou Y."/>
            <person name="Xue W."/>
            <person name="Luo G."/>
        </authorList>
    </citation>
    <scope>NUCLEOTIDE SEQUENCE [LARGE SCALE GENOMIC DNA]</scope>
    <source>
        <strain evidence="5 7">AF14-6AC</strain>
        <strain evidence="4 8">AF16-14</strain>
        <strain evidence="6 9">OF03-11</strain>
    </source>
</reference>
<dbReference type="InterPro" id="IPR001466">
    <property type="entry name" value="Beta-lactam-related"/>
</dbReference>
<dbReference type="Proteomes" id="UP001199750">
    <property type="component" value="Unassembled WGS sequence"/>
</dbReference>
<evidence type="ECO:0000313" key="7">
    <source>
        <dbReference type="Proteomes" id="UP000283426"/>
    </source>
</evidence>
<dbReference type="Proteomes" id="UP000283426">
    <property type="component" value="Unassembled WGS sequence"/>
</dbReference>
<keyword evidence="4" id="KW-0378">Hydrolase</keyword>
<evidence type="ECO:0000313" key="5">
    <source>
        <dbReference type="EMBL" id="RGV27165.1"/>
    </source>
</evidence>
<evidence type="ECO:0000313" key="6">
    <source>
        <dbReference type="EMBL" id="RGY08917.1"/>
    </source>
</evidence>
<evidence type="ECO:0000313" key="9">
    <source>
        <dbReference type="Proteomes" id="UP000284434"/>
    </source>
</evidence>
<dbReference type="InterPro" id="IPR012338">
    <property type="entry name" value="Beta-lactam/transpept-like"/>
</dbReference>
<dbReference type="Gene3D" id="3.40.710.10">
    <property type="entry name" value="DD-peptidase/beta-lactamase superfamily"/>
    <property type="match status" value="1"/>
</dbReference>
<protein>
    <submittedName>
        <fullName evidence="2">Beta-lactamase family protein</fullName>
    </submittedName>
    <submittedName>
        <fullName evidence="4">Serine hydrolase</fullName>
    </submittedName>
</protein>
<gene>
    <name evidence="5" type="ORF">DWW24_08440</name>
    <name evidence="4" type="ORF">DWW57_00810</name>
    <name evidence="6" type="ORF">DXA53_03440</name>
    <name evidence="2" type="ORF">L0P03_03795</name>
    <name evidence="3" type="ORF">PN645_15520</name>
</gene>
<dbReference type="EMBL" id="QRYW01000015">
    <property type="protein sequence ID" value="RGV27165.1"/>
    <property type="molecule type" value="Genomic_DNA"/>
</dbReference>
<dbReference type="Proteomes" id="UP001212263">
    <property type="component" value="Unassembled WGS sequence"/>
</dbReference>
<evidence type="ECO:0000313" key="3">
    <source>
        <dbReference type="EMBL" id="MDB9224398.1"/>
    </source>
</evidence>
<name>A0A1Y3YPG9_9BACT</name>
<evidence type="ECO:0000313" key="4">
    <source>
        <dbReference type="EMBL" id="RGU58971.1"/>
    </source>
</evidence>
<sequence>MKYIILILVAGLIIFVKPWRMSLEESIFSPAEDTTLLSSTLSSDSLMLFPANQVINNNDSELDITLKFDRIIRKFMQKWEIKGASFALMKNDRLIYSKGYGFADEEENVPMDVMHVFRIASISKLITAVAIMKLQEEGKLTLQDRVFGPEGILNDTIFSDIKDPRTTKITVENLLRHQGGFSIAYGDPMFCPVEIARKMQVPPPADLNTMIRFVLSRRLGFTPGSGARYSNIGYGILSKVIEKVSGEDYELYVKRHILRPAGCFDMHLGKNLYDDKLPNEVKYYEVSNAEQIQACDGSGKLVARSNGGNNIEELYGAGGWVASPAELLRFLAVIDKDPGIPDLLSDASIDYMTQEVPSAYPIGWIETTSRGEWFRSGTLAGTSALMKKQKDGYSWVFLTNTSSWKGSRFPHYIDNAVRQAMASVHSWPERDLFEMQRFDHEKLLVIR</sequence>
<dbReference type="EMBL" id="JAKNDN010000006">
    <property type="protein sequence ID" value="MCG4958980.1"/>
    <property type="molecule type" value="Genomic_DNA"/>
</dbReference>
<organism evidence="4 8">
    <name type="scientific">Odoribacter splanchnicus</name>
    <dbReference type="NCBI Taxonomy" id="28118"/>
    <lineage>
        <taxon>Bacteria</taxon>
        <taxon>Pseudomonadati</taxon>
        <taxon>Bacteroidota</taxon>
        <taxon>Bacteroidia</taxon>
        <taxon>Bacteroidales</taxon>
        <taxon>Odoribacteraceae</taxon>
        <taxon>Odoribacter</taxon>
    </lineage>
</organism>
<dbReference type="GO" id="GO:0016787">
    <property type="term" value="F:hydrolase activity"/>
    <property type="evidence" value="ECO:0007669"/>
    <property type="project" value="UniProtKB-KW"/>
</dbReference>
<dbReference type="InterPro" id="IPR050491">
    <property type="entry name" value="AmpC-like"/>
</dbReference>
<dbReference type="Proteomes" id="UP000284243">
    <property type="component" value="Unassembled WGS sequence"/>
</dbReference>
<feature type="domain" description="Beta-lactamase-related" evidence="1">
    <location>
        <begin position="68"/>
        <end position="408"/>
    </location>
</feature>
<dbReference type="AlphaFoldDB" id="A0A1Y3YPG9"/>
<dbReference type="RefSeq" id="WP_022160885.1">
    <property type="nucleotide sequence ID" value="NZ_CABJFF010000006.1"/>
</dbReference>
<evidence type="ECO:0000313" key="8">
    <source>
        <dbReference type="Proteomes" id="UP000284243"/>
    </source>
</evidence>
<evidence type="ECO:0000313" key="2">
    <source>
        <dbReference type="EMBL" id="MCG4958980.1"/>
    </source>
</evidence>
<dbReference type="Pfam" id="PF00144">
    <property type="entry name" value="Beta-lactamase"/>
    <property type="match status" value="1"/>
</dbReference>
<reference evidence="3" key="3">
    <citation type="submission" date="2023-01" db="EMBL/GenBank/DDBJ databases">
        <title>Human gut microbiome strain richness.</title>
        <authorList>
            <person name="Chen-Liaw A."/>
        </authorList>
    </citation>
    <scope>NUCLEOTIDE SEQUENCE</scope>
    <source>
        <strain evidence="3">RTP21484st1_B7_RTP21484_190118</strain>
    </source>
</reference>
<evidence type="ECO:0000259" key="1">
    <source>
        <dbReference type="Pfam" id="PF00144"/>
    </source>
</evidence>
<proteinExistence type="predicted"/>
<dbReference type="EMBL" id="QRYC01000001">
    <property type="protein sequence ID" value="RGU58971.1"/>
    <property type="molecule type" value="Genomic_DNA"/>
</dbReference>
<dbReference type="EMBL" id="JAQMRD010000024">
    <property type="protein sequence ID" value="MDB9224398.1"/>
    <property type="molecule type" value="Genomic_DNA"/>
</dbReference>
<dbReference type="Proteomes" id="UP000284434">
    <property type="component" value="Unassembled WGS sequence"/>
</dbReference>